<name>A0A6N2ND49_SALVM</name>
<protein>
    <submittedName>
        <fullName evidence="1">Uncharacterized protein</fullName>
    </submittedName>
</protein>
<organism evidence="1">
    <name type="scientific">Salix viminalis</name>
    <name type="common">Common osier</name>
    <name type="synonym">Basket willow</name>
    <dbReference type="NCBI Taxonomy" id="40686"/>
    <lineage>
        <taxon>Eukaryota</taxon>
        <taxon>Viridiplantae</taxon>
        <taxon>Streptophyta</taxon>
        <taxon>Embryophyta</taxon>
        <taxon>Tracheophyta</taxon>
        <taxon>Spermatophyta</taxon>
        <taxon>Magnoliopsida</taxon>
        <taxon>eudicotyledons</taxon>
        <taxon>Gunneridae</taxon>
        <taxon>Pentapetalae</taxon>
        <taxon>rosids</taxon>
        <taxon>fabids</taxon>
        <taxon>Malpighiales</taxon>
        <taxon>Salicaceae</taxon>
        <taxon>Saliceae</taxon>
        <taxon>Salix</taxon>
    </lineage>
</organism>
<dbReference type="PANTHER" id="PTHR10492">
    <property type="match status" value="1"/>
</dbReference>
<gene>
    <name evidence="1" type="ORF">SVIM_LOCUS434096</name>
</gene>
<dbReference type="AlphaFoldDB" id="A0A6N2ND49"/>
<proteinExistence type="predicted"/>
<accession>A0A6N2ND49</accession>
<dbReference type="EMBL" id="CAADRP010002018">
    <property type="protein sequence ID" value="VFU59102.1"/>
    <property type="molecule type" value="Genomic_DNA"/>
</dbReference>
<sequence>METLIFSLYSHATLTGLKSKKNSIKIGLTNMRISQLLLHEFSKQSFLIEGSPIYTIIYLAASEFKFKTSNDIDSVVSIEMLDKNIDPICHEVVSKFRIHGPCGIARSSTTLGENGFVYYRWHEFCDNFVFKNRIMLFNDYVAPYNKELLMRHNAHINVEIYCQLMLIKYLLKYKLFGKIFNSQLIQDILQLKGCKFIFLFNKNFVFSETGLFNLLRRSGIKKTMLMTWFECNKNFSHAQDLYYSEFPYKYKEWVVRSKGLSLGRITYVHPTAGKPFFRLLLNHIKGSTGFADLRTIHIIVYPIFQLACKAYMLLGDDKEWSEAFYEAIAIASSPQLKQVFISIILFCQVVDPLILFN</sequence>
<reference evidence="1" key="1">
    <citation type="submission" date="2019-03" db="EMBL/GenBank/DDBJ databases">
        <authorList>
            <person name="Mank J."/>
            <person name="Almeida P."/>
        </authorList>
    </citation>
    <scope>NUCLEOTIDE SEQUENCE</scope>
    <source>
        <strain evidence="1">78183</strain>
    </source>
</reference>
<evidence type="ECO:0000313" key="1">
    <source>
        <dbReference type="EMBL" id="VFU59102.1"/>
    </source>
</evidence>
<dbReference type="PANTHER" id="PTHR10492:SF90">
    <property type="entry name" value="ATP-DEPENDENT DNA HELICASE"/>
    <property type="match status" value="1"/>
</dbReference>